<evidence type="ECO:0008006" key="3">
    <source>
        <dbReference type="Google" id="ProtNLM"/>
    </source>
</evidence>
<reference evidence="2" key="1">
    <citation type="book" date="2010" name="EXTREMOPHILES" publisher="0:0-0">
        <title>Complete genome sequences of ten hyperthermophilic archaea reveal their metabolic capabilities and possible ecological roles.</title>
        <editorList>
            <person name="?"/>
        </editorList>
        <authorList>
            <person name="Ravin N.V."/>
            <person name="Mardanov A.V."/>
            <person name="Bonch-Osmolovskaya E.A."/>
            <person name="Skryabin K.G."/>
        </authorList>
    </citation>
    <scope>NUCLEOTIDE SEQUENCE [LARGE SCALE GENOMIC DNA]</scope>
    <source>
        <strain evidence="2">1505</strain>
    </source>
</reference>
<evidence type="ECO:0000313" key="1">
    <source>
        <dbReference type="EMBL" id="AJB42289.1"/>
    </source>
</evidence>
<organism evidence="1 2">
    <name type="scientific">Thermofilum adornatum 1505</name>
    <dbReference type="NCBI Taxonomy" id="697581"/>
    <lineage>
        <taxon>Archaea</taxon>
        <taxon>Thermoproteota</taxon>
        <taxon>Thermoprotei</taxon>
        <taxon>Thermofilales</taxon>
        <taxon>Thermofilaceae</taxon>
        <taxon>Thermofilum</taxon>
    </lineage>
</organism>
<dbReference type="AlphaFoldDB" id="A0A3G1A5W9"/>
<dbReference type="GO" id="GO:0046872">
    <property type="term" value="F:metal ion binding"/>
    <property type="evidence" value="ECO:0007669"/>
    <property type="project" value="InterPro"/>
</dbReference>
<protein>
    <recommendedName>
        <fullName evidence="3">HMA domain-containing protein</fullName>
    </recommendedName>
</protein>
<dbReference type="GeneID" id="16572803"/>
<evidence type="ECO:0000313" key="2">
    <source>
        <dbReference type="Proteomes" id="UP000266720"/>
    </source>
</evidence>
<gene>
    <name evidence="1" type="ORF">TCARB_1243</name>
</gene>
<dbReference type="STRING" id="697581.TCARB_1243"/>
<name>A0A3G1A5W9_9CREN</name>
<dbReference type="EMBL" id="CP007493">
    <property type="protein sequence ID" value="AJB42289.1"/>
    <property type="molecule type" value="Genomic_DNA"/>
</dbReference>
<dbReference type="RefSeq" id="WP_020961851.1">
    <property type="nucleotide sequence ID" value="NZ_CP007493.1"/>
</dbReference>
<dbReference type="InterPro" id="IPR036163">
    <property type="entry name" value="HMA_dom_sf"/>
</dbReference>
<proteinExistence type="predicted"/>
<dbReference type="Proteomes" id="UP000266720">
    <property type="component" value="Chromosome"/>
</dbReference>
<dbReference type="SUPFAM" id="SSF55008">
    <property type="entry name" value="HMA, heavy metal-associated domain"/>
    <property type="match status" value="1"/>
</dbReference>
<sequence length="94" mass="10410">MRLARIQVKGIGCGSCVAPSKALFLRIPSVKSVKVYGSVIEIAYDEKLSSISDIIAESKVTEYYFVKVLSDEEEASKEDHVLKSEKLSLQLSKE</sequence>
<dbReference type="GeneID" id="25406654"/>
<accession>A0A3G1A5W9</accession>
<dbReference type="KEGG" id="tcb:TCARB_1243"/>